<comment type="caution">
    <text evidence="2">The sequence shown here is derived from an EMBL/GenBank/DDBJ whole genome shotgun (WGS) entry which is preliminary data.</text>
</comment>
<feature type="compositionally biased region" description="Polar residues" evidence="1">
    <location>
        <begin position="135"/>
        <end position="148"/>
    </location>
</feature>
<proteinExistence type="predicted"/>
<gene>
    <name evidence="2" type="ORF">BFJ65_g14597</name>
</gene>
<dbReference type="Proteomes" id="UP000270866">
    <property type="component" value="Unassembled WGS sequence"/>
</dbReference>
<feature type="region of interest" description="Disordered" evidence="1">
    <location>
        <begin position="108"/>
        <end position="148"/>
    </location>
</feature>
<evidence type="ECO:0000313" key="2">
    <source>
        <dbReference type="EMBL" id="RKK10601.1"/>
    </source>
</evidence>
<evidence type="ECO:0000313" key="3">
    <source>
        <dbReference type="Proteomes" id="UP000270866"/>
    </source>
</evidence>
<reference evidence="2 3" key="1">
    <citation type="journal article" date="2018" name="Sci. Rep.">
        <title>Characterisation of pathogen-specific regions and novel effector candidates in Fusarium oxysporum f. sp. cepae.</title>
        <authorList>
            <person name="Armitage A.D."/>
            <person name="Taylor A."/>
            <person name="Sobczyk M.K."/>
            <person name="Baxter L."/>
            <person name="Greenfield B.P."/>
            <person name="Bates H.J."/>
            <person name="Wilson F."/>
            <person name="Jackson A.C."/>
            <person name="Ott S."/>
            <person name="Harrison R.J."/>
            <person name="Clarkson J.P."/>
        </authorList>
    </citation>
    <scope>NUCLEOTIDE SEQUENCE [LARGE SCALE GENOMIC DNA]</scope>
    <source>
        <strain evidence="2 3">FoC_Fus2</strain>
    </source>
</reference>
<accession>A0A3L6MZS4</accession>
<sequence length="183" mass="21030">MAHTSIIREGSVDWNRRIKLEVEITRESHKQWNSGASERLKKLKEQLDATSMSNSYYATRQNNSLAPMQNGCPEHLGDHDVLVLRPMPDNFRQPLIYYSDVLRLRSMPDNFRTPATNPVNKRLARRGRTSRDSEAQSASESNLKNLSNQHENLQFGTDRACHLEDVEVVPENDEDVCSLDHEN</sequence>
<evidence type="ECO:0000256" key="1">
    <source>
        <dbReference type="SAM" id="MobiDB-lite"/>
    </source>
</evidence>
<organism evidence="2 3">
    <name type="scientific">Fusarium oxysporum f. sp. cepae</name>
    <dbReference type="NCBI Taxonomy" id="396571"/>
    <lineage>
        <taxon>Eukaryota</taxon>
        <taxon>Fungi</taxon>
        <taxon>Dikarya</taxon>
        <taxon>Ascomycota</taxon>
        <taxon>Pezizomycotina</taxon>
        <taxon>Sordariomycetes</taxon>
        <taxon>Hypocreomycetidae</taxon>
        <taxon>Hypocreales</taxon>
        <taxon>Nectriaceae</taxon>
        <taxon>Fusarium</taxon>
        <taxon>Fusarium oxysporum species complex</taxon>
    </lineage>
</organism>
<dbReference type="EMBL" id="MRCU01000010">
    <property type="protein sequence ID" value="RKK10601.1"/>
    <property type="molecule type" value="Genomic_DNA"/>
</dbReference>
<protein>
    <submittedName>
        <fullName evidence="2">Uncharacterized protein</fullName>
    </submittedName>
</protein>
<dbReference type="AlphaFoldDB" id="A0A3L6MZS4"/>
<name>A0A3L6MZS4_FUSOX</name>